<dbReference type="PROSITE" id="PS01031">
    <property type="entry name" value="SHSP"/>
    <property type="match status" value="1"/>
</dbReference>
<dbReference type="PANTHER" id="PTHR47062">
    <property type="match status" value="1"/>
</dbReference>
<dbReference type="EMBL" id="UINC01177592">
    <property type="protein sequence ID" value="SVD85319.1"/>
    <property type="molecule type" value="Genomic_DNA"/>
</dbReference>
<sequence length="146" mass="16504">MNTSRALSLFDNFNQLTPYAVGFDRVFDQLGRYANANTSVGFPPYNIRKEGDYNFVIEMALAGFGKKDIEVEVADGTLSIRSVKEEDSDLDDNQIYRGIAYRKFERKFTLADAVVVNGAKLENGMLLVELERVVPEEKKPRLISVK</sequence>
<dbReference type="InterPro" id="IPR002068">
    <property type="entry name" value="A-crystallin/Hsp20_dom"/>
</dbReference>
<accession>A0A382YQS3</accession>
<evidence type="ECO:0000313" key="3">
    <source>
        <dbReference type="EMBL" id="SVD85319.1"/>
    </source>
</evidence>
<dbReference type="Pfam" id="PF00011">
    <property type="entry name" value="HSP20"/>
    <property type="match status" value="1"/>
</dbReference>
<evidence type="ECO:0000259" key="2">
    <source>
        <dbReference type="PROSITE" id="PS01031"/>
    </source>
</evidence>
<organism evidence="3">
    <name type="scientific">marine metagenome</name>
    <dbReference type="NCBI Taxonomy" id="408172"/>
    <lineage>
        <taxon>unclassified sequences</taxon>
        <taxon>metagenomes</taxon>
        <taxon>ecological metagenomes</taxon>
    </lineage>
</organism>
<dbReference type="AlphaFoldDB" id="A0A382YQS3"/>
<protein>
    <recommendedName>
        <fullName evidence="2">SHSP domain-containing protein</fullName>
    </recommendedName>
</protein>
<proteinExistence type="predicted"/>
<dbReference type="InterPro" id="IPR008978">
    <property type="entry name" value="HSP20-like_chaperone"/>
</dbReference>
<feature type="domain" description="SHSP" evidence="2">
    <location>
        <begin position="36"/>
        <end position="146"/>
    </location>
</feature>
<reference evidence="3" key="1">
    <citation type="submission" date="2018-05" db="EMBL/GenBank/DDBJ databases">
        <authorList>
            <person name="Lanie J.A."/>
            <person name="Ng W.-L."/>
            <person name="Kazmierczak K.M."/>
            <person name="Andrzejewski T.M."/>
            <person name="Davidsen T.M."/>
            <person name="Wayne K.J."/>
            <person name="Tettelin H."/>
            <person name="Glass J.I."/>
            <person name="Rusch D."/>
            <person name="Podicherti R."/>
            <person name="Tsui H.-C.T."/>
            <person name="Winkler M.E."/>
        </authorList>
    </citation>
    <scope>NUCLEOTIDE SEQUENCE</scope>
</reference>
<name>A0A382YQS3_9ZZZZ</name>
<dbReference type="PANTHER" id="PTHR47062:SF1">
    <property type="entry name" value="SMALL HEAT SHOCK PROTEIN IBPA"/>
    <property type="match status" value="1"/>
</dbReference>
<dbReference type="InterPro" id="IPR037913">
    <property type="entry name" value="ACD_IbpA/B"/>
</dbReference>
<dbReference type="CDD" id="cd06470">
    <property type="entry name" value="ACD_IbpA-B_like"/>
    <property type="match status" value="1"/>
</dbReference>
<dbReference type="SUPFAM" id="SSF49764">
    <property type="entry name" value="HSP20-like chaperones"/>
    <property type="match status" value="1"/>
</dbReference>
<gene>
    <name evidence="3" type="ORF">METZ01_LOCUS438173</name>
</gene>
<keyword evidence="1" id="KW-0346">Stress response</keyword>
<evidence type="ECO:0000256" key="1">
    <source>
        <dbReference type="ARBA" id="ARBA00023016"/>
    </source>
</evidence>
<dbReference type="Gene3D" id="2.60.40.790">
    <property type="match status" value="1"/>
</dbReference>